<keyword evidence="7" id="KW-1185">Reference proteome</keyword>
<evidence type="ECO:0000256" key="4">
    <source>
        <dbReference type="ARBA" id="ARBA00022795"/>
    </source>
</evidence>
<evidence type="ECO:0000256" key="3">
    <source>
        <dbReference type="ARBA" id="ARBA00022490"/>
    </source>
</evidence>
<dbReference type="PANTHER" id="PTHR34773:SF1">
    <property type="entry name" value="FLAGELLAR SECRETION CHAPERONE FLIS"/>
    <property type="match status" value="1"/>
</dbReference>
<organism evidence="6 7">
    <name type="scientific">Geodermatophilus amargosae</name>
    <dbReference type="NCBI Taxonomy" id="1296565"/>
    <lineage>
        <taxon>Bacteria</taxon>
        <taxon>Bacillati</taxon>
        <taxon>Actinomycetota</taxon>
        <taxon>Actinomycetes</taxon>
        <taxon>Geodermatophilales</taxon>
        <taxon>Geodermatophilaceae</taxon>
        <taxon>Geodermatophilus</taxon>
    </lineage>
</organism>
<evidence type="ECO:0000256" key="5">
    <source>
        <dbReference type="ARBA" id="ARBA00023186"/>
    </source>
</evidence>
<proteinExistence type="inferred from homology"/>
<gene>
    <name evidence="6" type="ORF">SAMN05660657_02397</name>
</gene>
<dbReference type="Proteomes" id="UP000199546">
    <property type="component" value="Unassembled WGS sequence"/>
</dbReference>
<accession>A0A1I7A153</accession>
<dbReference type="Pfam" id="PF02561">
    <property type="entry name" value="FliS"/>
    <property type="match status" value="1"/>
</dbReference>
<evidence type="ECO:0000313" key="7">
    <source>
        <dbReference type="Proteomes" id="UP000199546"/>
    </source>
</evidence>
<protein>
    <submittedName>
        <fullName evidence="6">Flagellar protein FliS</fullName>
    </submittedName>
</protein>
<dbReference type="GO" id="GO:0044780">
    <property type="term" value="P:bacterial-type flagellum assembly"/>
    <property type="evidence" value="ECO:0007669"/>
    <property type="project" value="InterPro"/>
</dbReference>
<evidence type="ECO:0000256" key="2">
    <source>
        <dbReference type="ARBA" id="ARBA00008787"/>
    </source>
</evidence>
<dbReference type="STRING" id="1296565.SAMN05660657_02397"/>
<keyword evidence="4" id="KW-1005">Bacterial flagellum biogenesis</keyword>
<comment type="similarity">
    <text evidence="2">Belongs to the FliS family.</text>
</comment>
<evidence type="ECO:0000313" key="6">
    <source>
        <dbReference type="EMBL" id="SFT68631.1"/>
    </source>
</evidence>
<dbReference type="InterPro" id="IPR003713">
    <property type="entry name" value="FliS"/>
</dbReference>
<dbReference type="RefSeq" id="WP_093579625.1">
    <property type="nucleotide sequence ID" value="NZ_FPBA01000007.1"/>
</dbReference>
<dbReference type="InterPro" id="IPR036584">
    <property type="entry name" value="FliS_sf"/>
</dbReference>
<name>A0A1I7A153_9ACTN</name>
<keyword evidence="3" id="KW-0963">Cytoplasm</keyword>
<dbReference type="EMBL" id="FPBA01000007">
    <property type="protein sequence ID" value="SFT68631.1"/>
    <property type="molecule type" value="Genomic_DNA"/>
</dbReference>
<dbReference type="SUPFAM" id="SSF101116">
    <property type="entry name" value="Flagellar export chaperone FliS"/>
    <property type="match status" value="1"/>
</dbReference>
<dbReference type="AlphaFoldDB" id="A0A1I7A153"/>
<keyword evidence="6" id="KW-0969">Cilium</keyword>
<keyword evidence="5" id="KW-0143">Chaperone</keyword>
<sequence>MSAASLRSRYLDDAVSTASPQQVLVMLYDRLALDLERAQTALAAGRRSDAREQVRHAQEIVFELLGSLRVDAWEGGPRLAALYNWLIAELNQAMVKQDSGRIASCLKVVEPLRDAWRQAALSLAAGTAAGTA</sequence>
<dbReference type="NCBIfam" id="TIGR00208">
    <property type="entry name" value="fliS"/>
    <property type="match status" value="1"/>
</dbReference>
<comment type="subcellular location">
    <subcellularLocation>
        <location evidence="1">Cytoplasm</location>
        <location evidence="1">Cytosol</location>
    </subcellularLocation>
</comment>
<evidence type="ECO:0000256" key="1">
    <source>
        <dbReference type="ARBA" id="ARBA00004514"/>
    </source>
</evidence>
<dbReference type="PANTHER" id="PTHR34773">
    <property type="entry name" value="FLAGELLAR SECRETION CHAPERONE FLIS"/>
    <property type="match status" value="1"/>
</dbReference>
<dbReference type="GO" id="GO:0005829">
    <property type="term" value="C:cytosol"/>
    <property type="evidence" value="ECO:0007669"/>
    <property type="project" value="UniProtKB-SubCell"/>
</dbReference>
<keyword evidence="6" id="KW-0282">Flagellum</keyword>
<dbReference type="CDD" id="cd16098">
    <property type="entry name" value="FliS"/>
    <property type="match status" value="1"/>
</dbReference>
<dbReference type="Gene3D" id="1.20.120.340">
    <property type="entry name" value="Flagellar protein FliS"/>
    <property type="match status" value="1"/>
</dbReference>
<dbReference type="GO" id="GO:0071973">
    <property type="term" value="P:bacterial-type flagellum-dependent cell motility"/>
    <property type="evidence" value="ECO:0007669"/>
    <property type="project" value="TreeGrafter"/>
</dbReference>
<reference evidence="7" key="1">
    <citation type="submission" date="2016-10" db="EMBL/GenBank/DDBJ databases">
        <authorList>
            <person name="Varghese N."/>
            <person name="Submissions S."/>
        </authorList>
    </citation>
    <scope>NUCLEOTIDE SEQUENCE [LARGE SCALE GENOMIC DNA]</scope>
    <source>
        <strain evidence="7">DSM 46136</strain>
    </source>
</reference>
<keyword evidence="6" id="KW-0966">Cell projection</keyword>
<dbReference type="OrthoDB" id="3268516at2"/>